<evidence type="ECO:0000313" key="3">
    <source>
        <dbReference type="Proteomes" id="UP000295367"/>
    </source>
</evidence>
<gene>
    <name evidence="2" type="ORF">EDC63_10728</name>
</gene>
<name>A0A4R3Y3N5_9PROT</name>
<dbReference type="EMBL" id="SMCO01000007">
    <property type="protein sequence ID" value="TCV86340.1"/>
    <property type="molecule type" value="Genomic_DNA"/>
</dbReference>
<keyword evidence="1" id="KW-0175">Coiled coil</keyword>
<evidence type="ECO:0000256" key="1">
    <source>
        <dbReference type="SAM" id="Coils"/>
    </source>
</evidence>
<dbReference type="OrthoDB" id="9181944at2"/>
<accession>A0A4R3Y3N5</accession>
<sequence>MSLNLKNEEIAMLRGELEMLMRERQALLRIAGSAAVFIAELDPEVLPEETYEAAEMLAECLNEASEETINDALSVMKAAITTEQPAL</sequence>
<dbReference type="Proteomes" id="UP000295367">
    <property type="component" value="Unassembled WGS sequence"/>
</dbReference>
<comment type="caution">
    <text evidence="2">The sequence shown here is derived from an EMBL/GenBank/DDBJ whole genome shotgun (WGS) entry which is preliminary data.</text>
</comment>
<feature type="coiled-coil region" evidence="1">
    <location>
        <begin position="3"/>
        <end position="30"/>
    </location>
</feature>
<dbReference type="RefSeq" id="WP_124945173.1">
    <property type="nucleotide sequence ID" value="NZ_BHVT01000009.1"/>
</dbReference>
<evidence type="ECO:0000313" key="2">
    <source>
        <dbReference type="EMBL" id="TCV86340.1"/>
    </source>
</evidence>
<proteinExistence type="predicted"/>
<organism evidence="2 3">
    <name type="scientific">Sulfurirhabdus autotrophica</name>
    <dbReference type="NCBI Taxonomy" id="1706046"/>
    <lineage>
        <taxon>Bacteria</taxon>
        <taxon>Pseudomonadati</taxon>
        <taxon>Pseudomonadota</taxon>
        <taxon>Betaproteobacteria</taxon>
        <taxon>Nitrosomonadales</taxon>
        <taxon>Sulfuricellaceae</taxon>
        <taxon>Sulfurirhabdus</taxon>
    </lineage>
</organism>
<protein>
    <submittedName>
        <fullName evidence="2">Uncharacterized protein</fullName>
    </submittedName>
</protein>
<dbReference type="AlphaFoldDB" id="A0A4R3Y3N5"/>
<keyword evidence="3" id="KW-1185">Reference proteome</keyword>
<reference evidence="2 3" key="1">
    <citation type="submission" date="2019-03" db="EMBL/GenBank/DDBJ databases">
        <title>Genomic Encyclopedia of Type Strains, Phase IV (KMG-IV): sequencing the most valuable type-strain genomes for metagenomic binning, comparative biology and taxonomic classification.</title>
        <authorList>
            <person name="Goeker M."/>
        </authorList>
    </citation>
    <scope>NUCLEOTIDE SEQUENCE [LARGE SCALE GENOMIC DNA]</scope>
    <source>
        <strain evidence="2 3">DSM 100309</strain>
    </source>
</reference>